<name>A0ABD0KXX5_9CAEN</name>
<dbReference type="Proteomes" id="UP001519460">
    <property type="component" value="Unassembled WGS sequence"/>
</dbReference>
<feature type="signal peptide" evidence="3">
    <location>
        <begin position="1"/>
        <end position="20"/>
    </location>
</feature>
<dbReference type="InterPro" id="IPR002018">
    <property type="entry name" value="CarbesteraseB"/>
</dbReference>
<feature type="domain" description="Carboxylesterase type B" evidence="4">
    <location>
        <begin position="23"/>
        <end position="506"/>
    </location>
</feature>
<gene>
    <name evidence="5" type="ORF">BaRGS_00016823</name>
</gene>
<dbReference type="InterPro" id="IPR019819">
    <property type="entry name" value="Carboxylesterase_B_CS"/>
</dbReference>
<comment type="caution">
    <text evidence="5">The sequence shown here is derived from an EMBL/GenBank/DDBJ whole genome shotgun (WGS) entry which is preliminary data.</text>
</comment>
<reference evidence="5 6" key="1">
    <citation type="journal article" date="2023" name="Sci. Data">
        <title>Genome assembly of the Korean intertidal mud-creeper Batillaria attramentaria.</title>
        <authorList>
            <person name="Patra A.K."/>
            <person name="Ho P.T."/>
            <person name="Jun S."/>
            <person name="Lee S.J."/>
            <person name="Kim Y."/>
            <person name="Won Y.J."/>
        </authorList>
    </citation>
    <scope>NUCLEOTIDE SEQUENCE [LARGE SCALE GENOMIC DNA]</scope>
    <source>
        <tissue evidence="5">Foot muscle</tissue>
    </source>
</reference>
<dbReference type="PROSITE" id="PS00941">
    <property type="entry name" value="CARBOXYLESTERASE_B_2"/>
    <property type="match status" value="1"/>
</dbReference>
<evidence type="ECO:0000313" key="6">
    <source>
        <dbReference type="Proteomes" id="UP001519460"/>
    </source>
</evidence>
<dbReference type="Pfam" id="PF00135">
    <property type="entry name" value="COesterase"/>
    <property type="match status" value="1"/>
</dbReference>
<evidence type="ECO:0000313" key="5">
    <source>
        <dbReference type="EMBL" id="KAK7491977.1"/>
    </source>
</evidence>
<keyword evidence="2 3" id="KW-0732">Signal</keyword>
<dbReference type="InterPro" id="IPR029058">
    <property type="entry name" value="AB_hydrolase_fold"/>
</dbReference>
<dbReference type="InterPro" id="IPR051093">
    <property type="entry name" value="Neuroligin/BSAL"/>
</dbReference>
<evidence type="ECO:0000259" key="4">
    <source>
        <dbReference type="Pfam" id="PF00135"/>
    </source>
</evidence>
<dbReference type="SUPFAM" id="SSF53474">
    <property type="entry name" value="alpha/beta-Hydrolases"/>
    <property type="match status" value="1"/>
</dbReference>
<dbReference type="PANTHER" id="PTHR43903">
    <property type="entry name" value="NEUROLIGIN"/>
    <property type="match status" value="1"/>
</dbReference>
<proteinExistence type="inferred from homology"/>
<organism evidence="5 6">
    <name type="scientific">Batillaria attramentaria</name>
    <dbReference type="NCBI Taxonomy" id="370345"/>
    <lineage>
        <taxon>Eukaryota</taxon>
        <taxon>Metazoa</taxon>
        <taxon>Spiralia</taxon>
        <taxon>Lophotrochozoa</taxon>
        <taxon>Mollusca</taxon>
        <taxon>Gastropoda</taxon>
        <taxon>Caenogastropoda</taxon>
        <taxon>Sorbeoconcha</taxon>
        <taxon>Cerithioidea</taxon>
        <taxon>Batillariidae</taxon>
        <taxon>Batillaria</taxon>
    </lineage>
</organism>
<keyword evidence="6" id="KW-1185">Reference proteome</keyword>
<dbReference type="EMBL" id="JACVVK020000108">
    <property type="protein sequence ID" value="KAK7491977.1"/>
    <property type="molecule type" value="Genomic_DNA"/>
</dbReference>
<dbReference type="Gene3D" id="3.40.50.1820">
    <property type="entry name" value="alpha/beta hydrolase"/>
    <property type="match status" value="1"/>
</dbReference>
<dbReference type="AlphaFoldDB" id="A0ABD0KXX5"/>
<accession>A0ABD0KXX5</accession>
<feature type="chain" id="PRO_5044765640" description="Carboxylesterase type B domain-containing protein" evidence="3">
    <location>
        <begin position="21"/>
        <end position="614"/>
    </location>
</feature>
<sequence length="614" mass="68222">MLAGVFVVLCLATVVREVKGENVQVTTPSGVLRGTRVSIGDHSYIEKFYNIPYARPPLGDLRFNRPRDPEAWSGVRDATQLGSICPQESMPNSPPSLTFPMNEDCLYLNVYSPKPPADGSKLPVMVYIHGGAFDQGSGNMYDGTQLAKRGVVVVTINYRLDVLGFLCTEDGSSPGNYGLMDQIKALEWVRDSISAFNGDPNDVTIFGESAGGASVSLLILARQARGLFQKGIMESGVSLCPWAVSYPRLQPEPLSQAVELARRMECATHATNELVACLRTKDAMALLNATTDMRNSDPSIMLFRPVPETTFGHLLNVFDSDPQSLLEHGLFSNVSTIRGYNAHEAGWTIHDPEDDGITLDEFKAIMHEIVTDYLIRNPRPIRIASMESLLLDLYVNTPNITDPKELREAYIQMETDLLYAAPIMHELQWTTRYSGKPQYLYRFNYSSANRIDAAWRGALHAADVPYVFGSPIDGSPLWSLVNTWTDDDRTMSGTIMDMWTNFAKFGYVSRNVTCVAMFRYVSHAMLMSRIIMDLWSCFAIYGYLSRNVICVATFRTPTPDSNGTKWLPWKPTSPNSLDIELHPVALAASPISPQLTSWLEAIPDLQRSPGELIG</sequence>
<evidence type="ECO:0000256" key="3">
    <source>
        <dbReference type="SAM" id="SignalP"/>
    </source>
</evidence>
<evidence type="ECO:0000256" key="2">
    <source>
        <dbReference type="ARBA" id="ARBA00022729"/>
    </source>
</evidence>
<protein>
    <recommendedName>
        <fullName evidence="4">Carboxylesterase type B domain-containing protein</fullName>
    </recommendedName>
</protein>
<evidence type="ECO:0000256" key="1">
    <source>
        <dbReference type="ARBA" id="ARBA00005964"/>
    </source>
</evidence>
<comment type="similarity">
    <text evidence="1">Belongs to the type-B carboxylesterase/lipase family.</text>
</comment>